<proteinExistence type="predicted"/>
<accession>A0ABT1H5E9</accession>
<dbReference type="NCBIfam" id="TIGR02234">
    <property type="entry name" value="trp_oprn_chp"/>
    <property type="match status" value="1"/>
</dbReference>
<dbReference type="InterPro" id="IPR011746">
    <property type="entry name" value="Trp_synth-assoc_CHP"/>
</dbReference>
<keyword evidence="4" id="KW-1185">Reference proteome</keyword>
<reference evidence="3 4" key="1">
    <citation type="submission" date="2022-06" db="EMBL/GenBank/DDBJ databases">
        <title>Genomic Encyclopedia of Archaeal and Bacterial Type Strains, Phase II (KMG-II): from individual species to whole genera.</title>
        <authorList>
            <person name="Goeker M."/>
        </authorList>
    </citation>
    <scope>NUCLEOTIDE SEQUENCE [LARGE SCALE GENOMIC DNA]</scope>
    <source>
        <strain evidence="3 4">DSM 45037</strain>
    </source>
</reference>
<keyword evidence="2" id="KW-0472">Membrane</keyword>
<dbReference type="Pfam" id="PF09534">
    <property type="entry name" value="Trp_oprn_chp"/>
    <property type="match status" value="1"/>
</dbReference>
<comment type="caution">
    <text evidence="3">The sequence shown here is derived from an EMBL/GenBank/DDBJ whole genome shotgun (WGS) entry which is preliminary data.</text>
</comment>
<feature type="region of interest" description="Disordered" evidence="1">
    <location>
        <begin position="187"/>
        <end position="253"/>
    </location>
</feature>
<dbReference type="Proteomes" id="UP001205740">
    <property type="component" value="Unassembled WGS sequence"/>
</dbReference>
<name>A0ABT1H5E9_9NOCA</name>
<feature type="transmembrane region" description="Helical" evidence="2">
    <location>
        <begin position="63"/>
        <end position="81"/>
    </location>
</feature>
<evidence type="ECO:0000256" key="1">
    <source>
        <dbReference type="SAM" id="MobiDB-lite"/>
    </source>
</evidence>
<feature type="transmembrane region" description="Helical" evidence="2">
    <location>
        <begin position="137"/>
        <end position="160"/>
    </location>
</feature>
<keyword evidence="2" id="KW-0812">Transmembrane</keyword>
<dbReference type="EMBL" id="JAMTCG010000007">
    <property type="protein sequence ID" value="MCP2162465.1"/>
    <property type="molecule type" value="Genomic_DNA"/>
</dbReference>
<organism evidence="3 4">
    <name type="scientific">Williamsia serinedens</name>
    <dbReference type="NCBI Taxonomy" id="391736"/>
    <lineage>
        <taxon>Bacteria</taxon>
        <taxon>Bacillati</taxon>
        <taxon>Actinomycetota</taxon>
        <taxon>Actinomycetes</taxon>
        <taxon>Mycobacteriales</taxon>
        <taxon>Nocardiaceae</taxon>
        <taxon>Williamsia</taxon>
    </lineage>
</organism>
<gene>
    <name evidence="3" type="ORF">LX12_003673</name>
</gene>
<feature type="transmembrane region" description="Helical" evidence="2">
    <location>
        <begin position="88"/>
        <end position="108"/>
    </location>
</feature>
<feature type="compositionally biased region" description="Basic and acidic residues" evidence="1">
    <location>
        <begin position="240"/>
        <end position="253"/>
    </location>
</feature>
<evidence type="ECO:0000313" key="4">
    <source>
        <dbReference type="Proteomes" id="UP001205740"/>
    </source>
</evidence>
<dbReference type="RefSeq" id="WP_253656041.1">
    <property type="nucleotide sequence ID" value="NZ_BAAAOE010000002.1"/>
</dbReference>
<evidence type="ECO:0000256" key="2">
    <source>
        <dbReference type="SAM" id="Phobius"/>
    </source>
</evidence>
<protein>
    <submittedName>
        <fullName evidence="3">Trp region conserved hypothetical membrane protein</fullName>
    </submittedName>
</protein>
<dbReference type="InterPro" id="IPR019051">
    <property type="entry name" value="Trp_biosyn_TM_oprn/chp"/>
</dbReference>
<evidence type="ECO:0000313" key="3">
    <source>
        <dbReference type="EMBL" id="MCP2162465.1"/>
    </source>
</evidence>
<keyword evidence="2" id="KW-1133">Transmembrane helix</keyword>
<sequence>MTDAAADAALIRRRNVRTAAVLLVLAAAALWGASRLPWATLTAQDGLSPARDFTVHGSDWSPWLTPVAIVLVAAVAATVALKGWALRLTALVVAVIGIVSVLPVISLLTGDDPGAYAARSIDLAGRYQVASVDTRPWVAIVVVLGAVLAVSAATVLLRVARGATSMSSRYRSPAARRAELEETVFAERAAAERQVPSATTTGDAPDGPSEQVTERMLWDALDTGADPTDPSTTRPAAPDGRPDDDPPRDATAR</sequence>